<dbReference type="EMBL" id="JAFBFI010000001">
    <property type="protein sequence ID" value="MBM7691010.1"/>
    <property type="molecule type" value="Genomic_DNA"/>
</dbReference>
<evidence type="ECO:0000313" key="2">
    <source>
        <dbReference type="Proteomes" id="UP000823486"/>
    </source>
</evidence>
<organism evidence="1 2">
    <name type="scientific">Peribacillus deserti</name>
    <dbReference type="NCBI Taxonomy" id="673318"/>
    <lineage>
        <taxon>Bacteria</taxon>
        <taxon>Bacillati</taxon>
        <taxon>Bacillota</taxon>
        <taxon>Bacilli</taxon>
        <taxon>Bacillales</taxon>
        <taxon>Bacillaceae</taxon>
        <taxon>Peribacillus</taxon>
    </lineage>
</organism>
<protein>
    <recommendedName>
        <fullName evidence="3">Fur-regulated basic protein FbpA</fullName>
    </recommendedName>
</protein>
<dbReference type="RefSeq" id="WP_204537839.1">
    <property type="nucleotide sequence ID" value="NZ_JAFBFI010000001.1"/>
</dbReference>
<dbReference type="Proteomes" id="UP000823486">
    <property type="component" value="Unassembled WGS sequence"/>
</dbReference>
<keyword evidence="2" id="KW-1185">Reference proteome</keyword>
<evidence type="ECO:0008006" key="3">
    <source>
        <dbReference type="Google" id="ProtNLM"/>
    </source>
</evidence>
<name>A0ABS2QCX2_9BACI</name>
<gene>
    <name evidence="1" type="ORF">JOC77_000413</name>
</gene>
<accession>A0ABS2QCX2</accession>
<sequence length="59" mass="7022">MPLLREAVEKKKKFIIQKLIQAGIYNVTDHEINSFTLSQLEIDYHYFIVQAKDLKTNKR</sequence>
<comment type="caution">
    <text evidence="1">The sequence shown here is derived from an EMBL/GenBank/DDBJ whole genome shotgun (WGS) entry which is preliminary data.</text>
</comment>
<proteinExistence type="predicted"/>
<dbReference type="InterPro" id="IPR025072">
    <property type="entry name" value="Fur_reg_FbpA"/>
</dbReference>
<evidence type="ECO:0000313" key="1">
    <source>
        <dbReference type="EMBL" id="MBM7691010.1"/>
    </source>
</evidence>
<reference evidence="1 2" key="1">
    <citation type="submission" date="2021-01" db="EMBL/GenBank/DDBJ databases">
        <title>Genomic Encyclopedia of Type Strains, Phase IV (KMG-IV): sequencing the most valuable type-strain genomes for metagenomic binning, comparative biology and taxonomic classification.</title>
        <authorList>
            <person name="Goeker M."/>
        </authorList>
    </citation>
    <scope>NUCLEOTIDE SEQUENCE [LARGE SCALE GENOMIC DNA]</scope>
    <source>
        <strain evidence="1 2">DSM 105482</strain>
    </source>
</reference>
<dbReference type="Pfam" id="PF13076">
    <property type="entry name" value="Fur_reg_FbpA"/>
    <property type="match status" value="1"/>
</dbReference>